<dbReference type="EMBL" id="LLXI01000595">
    <property type="protein sequence ID" value="PKY48004.1"/>
    <property type="molecule type" value="Genomic_DNA"/>
</dbReference>
<dbReference type="VEuPathDB" id="FungiDB:RhiirA1_523809"/>
<feature type="compositionally biased region" description="Polar residues" evidence="1">
    <location>
        <begin position="460"/>
        <end position="477"/>
    </location>
</feature>
<gene>
    <name evidence="2" type="ORF">RhiirA4_523954</name>
</gene>
<sequence>MNMNIQPNTQSNIQMNECKFFHYAPNYDKFYHIICQTILQGFDSFDNYNYDHGFFYNINPTANYYVTCKILPHSLVANMLNKKIYGIDIGINNLERKELLSLNQRLDLEQDLKRILPFHLTQNHTSNKEIRMNSSYGYNTQTISTTDNQTNFDNSFPQQTRAGCFTNNVINPQLVLNNIPQQIPKGIRCNENTNNVPTTQAISIVDSQNNGFPQPINPLSSSTSVVPQNRVTYNNVTNSQQQIDFNNISQHITDREMGSNYSGNLNSFHGNIVNNTPVTQSVLTTDINQNYIQEVNGTRNFAYTQQQVGFNNYYRDTDLRNGNIGNNVTTTQTNGLISDHQDTNDHVNHINTTNYRNTDLHNGNIGNNVTTRQINDLTYDHQDINDIQQVDHINNNHRDTDSHNENIENNVMTTQANGLICDHQDINDQDNRINNNHEDTDSHNSNVDNDNNVMTTQTNGLNSPSCSNISTSAMKPV</sequence>
<dbReference type="Proteomes" id="UP000234323">
    <property type="component" value="Unassembled WGS sequence"/>
</dbReference>
<protein>
    <submittedName>
        <fullName evidence="2">Uncharacterized protein</fullName>
    </submittedName>
</protein>
<proteinExistence type="predicted"/>
<dbReference type="VEuPathDB" id="FungiDB:RhiirFUN_009082"/>
<evidence type="ECO:0000313" key="2">
    <source>
        <dbReference type="EMBL" id="PKY48004.1"/>
    </source>
</evidence>
<feature type="region of interest" description="Disordered" evidence="1">
    <location>
        <begin position="426"/>
        <end position="477"/>
    </location>
</feature>
<evidence type="ECO:0000256" key="1">
    <source>
        <dbReference type="SAM" id="MobiDB-lite"/>
    </source>
</evidence>
<dbReference type="VEuPathDB" id="FungiDB:FUN_007709"/>
<organism evidence="2 3">
    <name type="scientific">Rhizophagus irregularis</name>
    <dbReference type="NCBI Taxonomy" id="588596"/>
    <lineage>
        <taxon>Eukaryota</taxon>
        <taxon>Fungi</taxon>
        <taxon>Fungi incertae sedis</taxon>
        <taxon>Mucoromycota</taxon>
        <taxon>Glomeromycotina</taxon>
        <taxon>Glomeromycetes</taxon>
        <taxon>Glomerales</taxon>
        <taxon>Glomeraceae</taxon>
        <taxon>Rhizophagus</taxon>
    </lineage>
</organism>
<reference evidence="2 3" key="1">
    <citation type="submission" date="2015-10" db="EMBL/GenBank/DDBJ databases">
        <title>Genome analyses suggest a sexual origin of heterokaryosis in a supposedly ancient asexual fungus.</title>
        <authorList>
            <person name="Ropars J."/>
            <person name="Sedzielewska K."/>
            <person name="Noel J."/>
            <person name="Charron P."/>
            <person name="Farinelli L."/>
            <person name="Marton T."/>
            <person name="Kruger M."/>
            <person name="Pelin A."/>
            <person name="Brachmann A."/>
            <person name="Corradi N."/>
        </authorList>
    </citation>
    <scope>NUCLEOTIDE SEQUENCE [LARGE SCALE GENOMIC DNA]</scope>
    <source>
        <strain evidence="2 3">A4</strain>
    </source>
</reference>
<evidence type="ECO:0000313" key="3">
    <source>
        <dbReference type="Proteomes" id="UP000234323"/>
    </source>
</evidence>
<feature type="compositionally biased region" description="Basic and acidic residues" evidence="1">
    <location>
        <begin position="426"/>
        <end position="442"/>
    </location>
</feature>
<comment type="caution">
    <text evidence="2">The sequence shown here is derived from an EMBL/GenBank/DDBJ whole genome shotgun (WGS) entry which is preliminary data.</text>
</comment>
<dbReference type="VEuPathDB" id="FungiDB:FUN_007718"/>
<feature type="compositionally biased region" description="Low complexity" evidence="1">
    <location>
        <begin position="443"/>
        <end position="459"/>
    </location>
</feature>
<keyword evidence="3" id="KW-1185">Reference proteome</keyword>
<accession>A0A2I1GN87</accession>
<name>A0A2I1GN87_9GLOM</name>
<dbReference type="AlphaFoldDB" id="A0A2I1GN87"/>